<dbReference type="PIRSF" id="PIRSF029063">
    <property type="entry name" value="IV_sec_VirJ"/>
    <property type="match status" value="1"/>
</dbReference>
<evidence type="ECO:0000313" key="3">
    <source>
        <dbReference type="Proteomes" id="UP000248198"/>
    </source>
</evidence>
<evidence type="ECO:0000259" key="1">
    <source>
        <dbReference type="Pfam" id="PF06057"/>
    </source>
</evidence>
<comment type="caution">
    <text evidence="2">The sequence shown here is derived from an EMBL/GenBank/DDBJ whole genome shotgun (WGS) entry which is preliminary data.</text>
</comment>
<dbReference type="InterPro" id="IPR010333">
    <property type="entry name" value="VirJ"/>
</dbReference>
<dbReference type="AlphaFoldDB" id="A0A318UAQ6"/>
<dbReference type="Pfam" id="PF06057">
    <property type="entry name" value="VirJ"/>
    <property type="match status" value="2"/>
</dbReference>
<dbReference type="Gene3D" id="3.40.50.1820">
    <property type="entry name" value="alpha/beta hydrolase"/>
    <property type="match status" value="2"/>
</dbReference>
<dbReference type="InterPro" id="IPR011225">
    <property type="entry name" value="IV_sec_VirJ"/>
</dbReference>
<dbReference type="InterPro" id="IPR029058">
    <property type="entry name" value="AB_hydrolase_fold"/>
</dbReference>
<name>A0A318UAQ6_9SPHI</name>
<keyword evidence="3" id="KW-1185">Reference proteome</keyword>
<proteinExistence type="predicted"/>
<sequence>MKRYLLLCVFFLLYRGGYAITIETIHYGKFGKITIYHPEKTPTSVALFVSGDGGWEHGVLNMAKNVAGQGALVLGIDAKHYNQALSRSAEKCYYPAADFEQLSLMIQKKYGFKVYYKPVLVGYSYGATLVYGILAQAPANTFKGAIGIGFCPDIEIKKPLCKGNGLSLHTLKPGGSFYLERMLHLTAPFIALNGVKDKTCPFQATEVFLKGMPMAELVSLSKVGHGFKISDGWLPQFNEAYQKILAASSFNESRTNKVSFSSTDIKPFIPLPADMSLNLVSSPVKNNLPLMFMISGDGGWTSFDQSLAEAISKKGISVIGLDAQKYFWNAKTPENTTVDISKALTHYMQVLDKHSFVLAGYSFGASVVPFVASRLPAALKSQLSGLLSLSPDETADFEIHISDMLSIGSTEDTYNVLSELKKIKNLGPVCFFGTEEDEDLKKKFSSLGVKVISLPGSHHFNDDFQGIAESLYNSVKKP</sequence>
<accession>A0A318UAQ6</accession>
<gene>
    <name evidence="2" type="ORF">B0O44_10530</name>
</gene>
<evidence type="ECO:0000313" key="2">
    <source>
        <dbReference type="EMBL" id="PYF72661.1"/>
    </source>
</evidence>
<dbReference type="EMBL" id="QKLU01000005">
    <property type="protein sequence ID" value="PYF72661.1"/>
    <property type="molecule type" value="Genomic_DNA"/>
</dbReference>
<dbReference type="Proteomes" id="UP000248198">
    <property type="component" value="Unassembled WGS sequence"/>
</dbReference>
<feature type="domain" description="Bacterial virulence" evidence="1">
    <location>
        <begin position="291"/>
        <end position="476"/>
    </location>
</feature>
<dbReference type="SUPFAM" id="SSF53474">
    <property type="entry name" value="alpha/beta-Hydrolases"/>
    <property type="match status" value="2"/>
</dbReference>
<protein>
    <submittedName>
        <fullName evidence="2">Type IV secretory pathway VirJ component</fullName>
    </submittedName>
</protein>
<feature type="domain" description="Bacterial virulence" evidence="1">
    <location>
        <begin position="45"/>
        <end position="139"/>
    </location>
</feature>
<reference evidence="2 3" key="1">
    <citation type="submission" date="2018-06" db="EMBL/GenBank/DDBJ databases">
        <title>Genomic Encyclopedia of Archaeal and Bacterial Type Strains, Phase II (KMG-II): from individual species to whole genera.</title>
        <authorList>
            <person name="Goeker M."/>
        </authorList>
    </citation>
    <scope>NUCLEOTIDE SEQUENCE [LARGE SCALE GENOMIC DNA]</scope>
    <source>
        <strain evidence="2 3">DSM 27372</strain>
    </source>
</reference>
<organism evidence="2 3">
    <name type="scientific">Pedobacter nutrimenti</name>
    <dbReference type="NCBI Taxonomy" id="1241337"/>
    <lineage>
        <taxon>Bacteria</taxon>
        <taxon>Pseudomonadati</taxon>
        <taxon>Bacteroidota</taxon>
        <taxon>Sphingobacteriia</taxon>
        <taxon>Sphingobacteriales</taxon>
        <taxon>Sphingobacteriaceae</taxon>
        <taxon>Pedobacter</taxon>
    </lineage>
</organism>